<dbReference type="Pfam" id="PF14333">
    <property type="entry name" value="DUF4389"/>
    <property type="match status" value="2"/>
</dbReference>
<dbReference type="RefSeq" id="WP_344252836.1">
    <property type="nucleotide sequence ID" value="NZ_BAAARE010000002.1"/>
</dbReference>
<keyword evidence="4" id="KW-1185">Reference proteome</keyword>
<evidence type="ECO:0000313" key="3">
    <source>
        <dbReference type="EMBL" id="GAA2471574.1"/>
    </source>
</evidence>
<feature type="region of interest" description="Disordered" evidence="1">
    <location>
        <begin position="1"/>
        <end position="31"/>
    </location>
</feature>
<dbReference type="EMBL" id="BAAARE010000002">
    <property type="protein sequence ID" value="GAA2471574.1"/>
    <property type="molecule type" value="Genomic_DNA"/>
</dbReference>
<feature type="region of interest" description="Disordered" evidence="1">
    <location>
        <begin position="259"/>
        <end position="286"/>
    </location>
</feature>
<comment type="caution">
    <text evidence="3">The sequence shown here is derived from an EMBL/GenBank/DDBJ whole genome shotgun (WGS) entry which is preliminary data.</text>
</comment>
<evidence type="ECO:0000256" key="2">
    <source>
        <dbReference type="SAM" id="Phobius"/>
    </source>
</evidence>
<feature type="region of interest" description="Disordered" evidence="1">
    <location>
        <begin position="540"/>
        <end position="571"/>
    </location>
</feature>
<evidence type="ECO:0000256" key="1">
    <source>
        <dbReference type="SAM" id="MobiDB-lite"/>
    </source>
</evidence>
<feature type="transmembrane region" description="Helical" evidence="2">
    <location>
        <begin position="38"/>
        <end position="68"/>
    </location>
</feature>
<feature type="compositionally biased region" description="Pro residues" evidence="1">
    <location>
        <begin position="544"/>
        <end position="559"/>
    </location>
</feature>
<evidence type="ECO:0008006" key="5">
    <source>
        <dbReference type="Google" id="ProtNLM"/>
    </source>
</evidence>
<protein>
    <recommendedName>
        <fullName evidence="5">DUF4389 domain-containing protein</fullName>
    </recommendedName>
</protein>
<gene>
    <name evidence="3" type="ORF">GCM10009858_06190</name>
</gene>
<keyword evidence="2" id="KW-0472">Membrane</keyword>
<accession>A0ABN3KTU7</accession>
<feature type="compositionally biased region" description="Low complexity" evidence="1">
    <location>
        <begin position="275"/>
        <end position="286"/>
    </location>
</feature>
<feature type="transmembrane region" description="Helical" evidence="2">
    <location>
        <begin position="478"/>
        <end position="497"/>
    </location>
</feature>
<sequence>MSSTNDPFGDVRFTTSPPTVQAPAPAGAAPSHPGGRNLAALIIGCLLILPGLGLLLGGAGLGITYAVARDSAGYLTFSMPDLSSSSPALTAEDAVVATSSDVPSWVLDRMEFDVRLTARPLEPGRRVFLGIAPAGSLSTYLSGVAHDQVVGISDPRSGGQRTAVLQATPGANRAPAPTSQTFWTAVATGPGQQQLTWRVTGGQWAAVIMNADGSSGVAVASSIGVRAGFLLPMAFIMLGLGFVVAGVAVALIIVGASGSRPSSYTRPPGSPTPVPSAAAGPGGPTAMTTAMTTATPMSMRAGVPVQAPPPTGEPVAWSSHPRAMSPVALDARLDEPLSRWLWLVKWFLAIPHFIVLGFLWMAFSVVSVVAFFAILFTGRYPRGLFAFNVGVLQWSWRVSYYCGNGGLGTDRYPPFSLGPEPDYPARLDIAYPERLSRGLVLVKWWLLAIPHYIILGLLLGGGGWAWGRTTNSGARIDTYGWSVLGLLVAIAGFSLLFTARYPRALFDLVIGLNRWVYRVVAYAALMTDVYPPFQLDEGGSEVPLAPPSPLPSQVAPPVPADRTEPPRQVDG</sequence>
<feature type="transmembrane region" description="Helical" evidence="2">
    <location>
        <begin position="229"/>
        <end position="254"/>
    </location>
</feature>
<feature type="transmembrane region" description="Helical" evidence="2">
    <location>
        <begin position="444"/>
        <end position="466"/>
    </location>
</feature>
<dbReference type="Proteomes" id="UP001500730">
    <property type="component" value="Unassembled WGS sequence"/>
</dbReference>
<name>A0ABN3KTU7_9MICO</name>
<evidence type="ECO:0000313" key="4">
    <source>
        <dbReference type="Proteomes" id="UP001500730"/>
    </source>
</evidence>
<feature type="compositionally biased region" description="Low complexity" evidence="1">
    <location>
        <begin position="17"/>
        <end position="31"/>
    </location>
</feature>
<keyword evidence="2" id="KW-1133">Transmembrane helix</keyword>
<organism evidence="3 4">
    <name type="scientific">Terrabacter carboxydivorans</name>
    <dbReference type="NCBI Taxonomy" id="619730"/>
    <lineage>
        <taxon>Bacteria</taxon>
        <taxon>Bacillati</taxon>
        <taxon>Actinomycetota</taxon>
        <taxon>Actinomycetes</taxon>
        <taxon>Micrococcales</taxon>
        <taxon>Intrasporangiaceae</taxon>
        <taxon>Terrabacter</taxon>
    </lineage>
</organism>
<proteinExistence type="predicted"/>
<keyword evidence="2" id="KW-0812">Transmembrane</keyword>
<dbReference type="InterPro" id="IPR025498">
    <property type="entry name" value="DUF4389"/>
</dbReference>
<feature type="compositionally biased region" description="Basic and acidic residues" evidence="1">
    <location>
        <begin position="561"/>
        <end position="571"/>
    </location>
</feature>
<reference evidence="3 4" key="1">
    <citation type="journal article" date="2019" name="Int. J. Syst. Evol. Microbiol.">
        <title>The Global Catalogue of Microorganisms (GCM) 10K type strain sequencing project: providing services to taxonomists for standard genome sequencing and annotation.</title>
        <authorList>
            <consortium name="The Broad Institute Genomics Platform"/>
            <consortium name="The Broad Institute Genome Sequencing Center for Infectious Disease"/>
            <person name="Wu L."/>
            <person name="Ma J."/>
        </authorList>
    </citation>
    <scope>NUCLEOTIDE SEQUENCE [LARGE SCALE GENOMIC DNA]</scope>
    <source>
        <strain evidence="3 4">JCM 16259</strain>
    </source>
</reference>
<feature type="transmembrane region" description="Helical" evidence="2">
    <location>
        <begin position="346"/>
        <end position="376"/>
    </location>
</feature>